<accession>A0ABU1DC52</accession>
<dbReference type="Pfam" id="PF20159">
    <property type="entry name" value="YidB"/>
    <property type="match status" value="1"/>
</dbReference>
<evidence type="ECO:0000313" key="2">
    <source>
        <dbReference type="Proteomes" id="UP001181622"/>
    </source>
</evidence>
<dbReference type="RefSeq" id="WP_309388757.1">
    <property type="nucleotide sequence ID" value="NZ_JADBEO010000005.1"/>
</dbReference>
<comment type="caution">
    <text evidence="1">The sequence shown here is derived from an EMBL/GenBank/DDBJ whole genome shotgun (WGS) entry which is preliminary data.</text>
</comment>
<dbReference type="EMBL" id="JADBEO010000005">
    <property type="protein sequence ID" value="MDR4305614.1"/>
    <property type="molecule type" value="Genomic_DNA"/>
</dbReference>
<dbReference type="InterPro" id="IPR045372">
    <property type="entry name" value="YidB"/>
</dbReference>
<evidence type="ECO:0000313" key="1">
    <source>
        <dbReference type="EMBL" id="MDR4305614.1"/>
    </source>
</evidence>
<gene>
    <name evidence="1" type="ORF">IHQ68_03120</name>
</gene>
<proteinExistence type="predicted"/>
<dbReference type="Gene3D" id="1.10.10.690">
    <property type="entry name" value="YidB-like"/>
    <property type="match status" value="1"/>
</dbReference>
<organism evidence="1 2">
    <name type="scientific">Chelatococcus sambhunathii</name>
    <dbReference type="NCBI Taxonomy" id="363953"/>
    <lineage>
        <taxon>Bacteria</taxon>
        <taxon>Pseudomonadati</taxon>
        <taxon>Pseudomonadota</taxon>
        <taxon>Alphaproteobacteria</taxon>
        <taxon>Hyphomicrobiales</taxon>
        <taxon>Chelatococcaceae</taxon>
        <taxon>Chelatococcus</taxon>
    </lineage>
</organism>
<dbReference type="SUPFAM" id="SSF140804">
    <property type="entry name" value="YidB-like"/>
    <property type="match status" value="1"/>
</dbReference>
<sequence length="117" mass="12099">MSWLDQAKGGLGGPLGEAGRAALPGLIEKLLPGGLQSVLDQLSSSGLGQQVNSWLGRGSNQPITVEDLRNALSNEQVRAVAERLGLPVDQALEVLAGRLPEAVDQASPEGELKTPPA</sequence>
<dbReference type="InterPro" id="IPR027405">
    <property type="entry name" value="YidB-like"/>
</dbReference>
<keyword evidence="2" id="KW-1185">Reference proteome</keyword>
<name>A0ABU1DC52_9HYPH</name>
<dbReference type="Proteomes" id="UP001181622">
    <property type="component" value="Unassembled WGS sequence"/>
</dbReference>
<reference evidence="1" key="1">
    <citation type="submission" date="2020-10" db="EMBL/GenBank/DDBJ databases">
        <authorList>
            <person name="Abbas A."/>
            <person name="Razzaq R."/>
            <person name="Waqas M."/>
            <person name="Abbas N."/>
            <person name="Nielsen T.K."/>
            <person name="Hansen L.H."/>
            <person name="Hussain S."/>
            <person name="Shahid M."/>
        </authorList>
    </citation>
    <scope>NUCLEOTIDE SEQUENCE</scope>
    <source>
        <strain evidence="1">S14</strain>
    </source>
</reference>
<protein>
    <submittedName>
        <fullName evidence="1">DUF937 domain-containing protein</fullName>
    </submittedName>
</protein>